<reference evidence="2" key="2">
    <citation type="journal article" date="2018" name="Nat. Commun.">
        <title>Tailed giant Tupanvirus possesses the most complete translational apparatus of the known virosphere.</title>
        <authorList>
            <person name="Abrahao J."/>
            <person name="Silva L."/>
            <person name="Silva L.S."/>
            <person name="Khalil J.Y.B."/>
            <person name="Rodrigues R."/>
            <person name="Arantes T."/>
            <person name="Assis F."/>
            <person name="Boratto P."/>
            <person name="Andrade M."/>
            <person name="Kroon E.G."/>
            <person name="Ribeiro B."/>
            <person name="Bergier I."/>
            <person name="Seligmann H."/>
            <person name="Ghigo E."/>
            <person name="Colson P."/>
            <person name="Levasseur A."/>
            <person name="Kroemer G."/>
            <person name="Raoult D."/>
            <person name="La Scola B."/>
        </authorList>
    </citation>
    <scope>NUCLEOTIDE SEQUENCE [LARGE SCALE GENOMIC DNA]</scope>
    <source>
        <strain evidence="2">Soda lake</strain>
    </source>
</reference>
<organism evidence="2">
    <name type="scientific">Tupanvirus soda lake</name>
    <dbReference type="NCBI Taxonomy" id="2126985"/>
    <lineage>
        <taxon>Viruses</taxon>
        <taxon>Varidnaviria</taxon>
        <taxon>Bamfordvirae</taxon>
        <taxon>Nucleocytoviricota</taxon>
        <taxon>Megaviricetes</taxon>
        <taxon>Imitervirales</taxon>
        <taxon>Mimiviridae</taxon>
        <taxon>Megamimivirinae</taxon>
        <taxon>Tupanvirus</taxon>
        <taxon>Tupanvirus salinum</taxon>
    </lineage>
</organism>
<dbReference type="KEGG" id="vg:80519294"/>
<dbReference type="GeneID" id="80519294"/>
<feature type="compositionally biased region" description="Low complexity" evidence="1">
    <location>
        <begin position="187"/>
        <end position="207"/>
    </location>
</feature>
<dbReference type="RefSeq" id="YP_010782530.1">
    <property type="nucleotide sequence ID" value="NC_075039.1"/>
</dbReference>
<evidence type="ECO:0000256" key="1">
    <source>
        <dbReference type="SAM" id="MobiDB-lite"/>
    </source>
</evidence>
<feature type="region of interest" description="Disordered" evidence="1">
    <location>
        <begin position="167"/>
        <end position="210"/>
    </location>
</feature>
<proteinExistence type="predicted"/>
<accession>A0A6N1NU15</accession>
<dbReference type="EMBL" id="KY523104">
    <property type="protein sequence ID" value="QKU35847.1"/>
    <property type="molecule type" value="Genomic_DNA"/>
</dbReference>
<protein>
    <submittedName>
        <fullName evidence="2">Uncharacterized protein</fullName>
    </submittedName>
</protein>
<sequence length="376" mass="42889">MKIRKFLFKFVDHENRQIVHAEFDIHSSRVSEWTQNEDDVEGFGQWMGQHARWEMLLKNEVKRLVREMYFDGKNDFDDYRLSKQYIRKEIKNINMSESATDEIHFRQGRLMEKYITKYVRGTKPQKRTEIYNYNKTHVHYNYFLNDDMSQPINLRELTCDGNKIVIPQDENGRNSISRENSQRSRSRNVMNVRNTTNTVNGSTNNNRASITANTNRNVDLTPFTTNGTPGYNNTATIVTNANRTNTTVNNTAANRTNVTGNNTAANRTNVTGNNTAANRTNTTVNNTAVNNTAANRTNVTNNRNNITGTIPTTTGLGMTATNLRPTGTTFDSAVTGNATGTGMTDATQRGGEDYQDKYMKYKKKYVDLKKNKRNVH</sequence>
<evidence type="ECO:0000313" key="2">
    <source>
        <dbReference type="EMBL" id="QKU35847.1"/>
    </source>
</evidence>
<reference evidence="2" key="1">
    <citation type="submission" date="2017-01" db="EMBL/GenBank/DDBJ databases">
        <authorList>
            <person name="Assis F.L."/>
            <person name="Abrahao J.S."/>
            <person name="Silva L."/>
            <person name="Khalil J.B."/>
            <person name="Rodrigues R."/>
            <person name="Silva L.S."/>
            <person name="Arantes T."/>
            <person name="Boratto P."/>
            <person name="Andrade M."/>
            <person name="Kroon E.G."/>
            <person name="Ribeiro B."/>
            <person name="Bergier I."/>
            <person name="Seligmann H."/>
            <person name="Ghigo E."/>
            <person name="Colson P."/>
            <person name="Levasseur A."/>
            <person name="Raoult D."/>
            <person name="Scola B.L."/>
        </authorList>
    </citation>
    <scope>NUCLEOTIDE SEQUENCE</scope>
    <source>
        <strain evidence="2">Soda lake</strain>
    </source>
</reference>
<name>A0A6N1NU15_9VIRU</name>